<gene>
    <name evidence="2" type="ORF">FOB72_05450</name>
</gene>
<evidence type="ECO:0000313" key="2">
    <source>
        <dbReference type="EMBL" id="QET01538.1"/>
    </source>
</evidence>
<accession>A0A5P2H173</accession>
<feature type="transmembrane region" description="Helical" evidence="1">
    <location>
        <begin position="215"/>
        <end position="240"/>
    </location>
</feature>
<dbReference type="AlphaFoldDB" id="A0A5P2H173"/>
<keyword evidence="1" id="KW-0472">Membrane</keyword>
<dbReference type="PANTHER" id="PTHR34219:SF6">
    <property type="entry name" value="BLR3280 PROTEIN"/>
    <property type="match status" value="1"/>
</dbReference>
<dbReference type="RefSeq" id="WP_150371602.1">
    <property type="nucleotide sequence ID" value="NZ_CP044065.1"/>
</dbReference>
<dbReference type="PANTHER" id="PTHR34219">
    <property type="entry name" value="IRON-REGULATED INNER MEMBRANE PROTEIN-RELATED"/>
    <property type="match status" value="1"/>
</dbReference>
<dbReference type="Proteomes" id="UP000322822">
    <property type="component" value="Chromosome 1"/>
</dbReference>
<protein>
    <submittedName>
        <fullName evidence="2">PepSY domain-containing protein</fullName>
    </submittedName>
</protein>
<feature type="transmembrane region" description="Helical" evidence="1">
    <location>
        <begin position="260"/>
        <end position="284"/>
    </location>
</feature>
<feature type="transmembrane region" description="Helical" evidence="1">
    <location>
        <begin position="15"/>
        <end position="39"/>
    </location>
</feature>
<keyword evidence="1" id="KW-1133">Transmembrane helix</keyword>
<name>A0A5P2H173_9BURK</name>
<dbReference type="EMBL" id="CP044065">
    <property type="protein sequence ID" value="QET01538.1"/>
    <property type="molecule type" value="Genomic_DNA"/>
</dbReference>
<evidence type="ECO:0000256" key="1">
    <source>
        <dbReference type="SAM" id="Phobius"/>
    </source>
</evidence>
<dbReference type="OrthoDB" id="9760788at2"/>
<organism evidence="2 3">
    <name type="scientific">Cupriavidus pauculus</name>
    <dbReference type="NCBI Taxonomy" id="82633"/>
    <lineage>
        <taxon>Bacteria</taxon>
        <taxon>Pseudomonadati</taxon>
        <taxon>Pseudomonadota</taxon>
        <taxon>Betaproteobacteria</taxon>
        <taxon>Burkholderiales</taxon>
        <taxon>Burkholderiaceae</taxon>
        <taxon>Cupriavidus</taxon>
    </lineage>
</organism>
<keyword evidence="1" id="KW-0812">Transmembrane</keyword>
<dbReference type="InterPro" id="IPR005625">
    <property type="entry name" value="PepSY-ass_TM"/>
</dbReference>
<feature type="transmembrane region" description="Helical" evidence="1">
    <location>
        <begin position="461"/>
        <end position="482"/>
    </location>
</feature>
<reference evidence="2 3" key="1">
    <citation type="submission" date="2019-09" db="EMBL/GenBank/DDBJ databases">
        <title>FDA dAtabase for Regulatory Grade micrObial Sequences (FDA-ARGOS): Supporting development and validation of Infectious Disease Dx tests.</title>
        <authorList>
            <person name="Sciortino C."/>
            <person name="Tallon L."/>
            <person name="Sadzewicz L."/>
            <person name="Vavikolanu K."/>
            <person name="Mehta A."/>
            <person name="Aluvathingal J."/>
            <person name="Nadendla S."/>
            <person name="Nandy P."/>
            <person name="Geyer C."/>
            <person name="Yan Y."/>
            <person name="Sichtig H."/>
        </authorList>
    </citation>
    <scope>NUCLEOTIDE SEQUENCE [LARGE SCALE GENOMIC DNA]</scope>
    <source>
        <strain evidence="2 3">FDAARGOS_664</strain>
    </source>
</reference>
<evidence type="ECO:0000313" key="3">
    <source>
        <dbReference type="Proteomes" id="UP000322822"/>
    </source>
</evidence>
<proteinExistence type="predicted"/>
<sequence length="490" mass="55236">MWHTLRRWLYLIHRWMGIAGCVLIAMWFVSGVVMMYVAFPSLTDGERMAGLPPLGMAAPPSVTPNAALQTAGIGTFPRSLRLEMAGDRAVYRIVDRQGRPHTVDATDGTRIERVDAETARAIAARFADAPDASSRWIETAERDQWTVPNGLNAWRPLHRIAIDDGLGTELYVSARTGEVMRDTHRPERFWNWLGSVPHWLYFTPIRKDPPLWRQVVLWTSGPCVVVALTGIWIGILRLRVRRRFAHGSVGGVSPYHGWMAWHHVAGLAGALFLVFWLVSGWLSVNPNQWFNARAFDEAAQQRYAGHGAASFPEPAWREIAARVPDARELRMIWVAGRAQVLAGDSLGRTHTLDATTGAPVTWPLGELVRAAAMLVPDAHVVDGTLQHEDDLYWYRHHAPRALPVLRVRFHDAARTWAYIDPSTGLVAGRSDDNRRLYRWLFHAAHSWDFNALLRYRPAWDVVMWSLSLIGAAMSVSGIVVGYRRLKRKIA</sequence>